<protein>
    <submittedName>
        <fullName evidence="2">Hemagglutinin</fullName>
    </submittedName>
</protein>
<name>A0ABN4TUW6_9BURK</name>
<accession>A0ABN4TUW6</accession>
<evidence type="ECO:0000313" key="3">
    <source>
        <dbReference type="Proteomes" id="UP000177515"/>
    </source>
</evidence>
<dbReference type="Pfam" id="PF10460">
    <property type="entry name" value="Peptidase_M30"/>
    <property type="match status" value="1"/>
</dbReference>
<feature type="compositionally biased region" description="Low complexity" evidence="1">
    <location>
        <begin position="16"/>
        <end position="35"/>
    </location>
</feature>
<evidence type="ECO:0000313" key="2">
    <source>
        <dbReference type="EMBL" id="AOZ10993.1"/>
    </source>
</evidence>
<evidence type="ECO:0000256" key="1">
    <source>
        <dbReference type="SAM" id="MobiDB-lite"/>
    </source>
</evidence>
<dbReference type="Proteomes" id="UP000177515">
    <property type="component" value="Chromosome 2"/>
</dbReference>
<gene>
    <name evidence="2" type="ORF">BKK80_31980</name>
</gene>
<proteinExistence type="predicted"/>
<organism evidence="2 3">
    <name type="scientific">Cupriavidus malaysiensis</name>
    <dbReference type="NCBI Taxonomy" id="367825"/>
    <lineage>
        <taxon>Bacteria</taxon>
        <taxon>Pseudomonadati</taxon>
        <taxon>Pseudomonadota</taxon>
        <taxon>Betaproteobacteria</taxon>
        <taxon>Burkholderiales</taxon>
        <taxon>Burkholderiaceae</taxon>
        <taxon>Cupriavidus</taxon>
    </lineage>
</organism>
<reference evidence="2 3" key="1">
    <citation type="submission" date="2016-10" db="EMBL/GenBank/DDBJ databases">
        <title>Complete genome sequences of three Cupriavidus strains isolated from various Malaysian environments.</title>
        <authorList>
            <person name="Abdullah A.A.-A."/>
            <person name="Shafie N.A.H."/>
            <person name="Lau N.S."/>
        </authorList>
    </citation>
    <scope>NUCLEOTIDE SEQUENCE [LARGE SCALE GENOMIC DNA]</scope>
    <source>
        <strain evidence="2 3">USMAA1020</strain>
    </source>
</reference>
<dbReference type="InterPro" id="IPR019501">
    <property type="entry name" value="Peptidase_M30_hyicolysin"/>
</dbReference>
<sequence>MSCLVLAACGGGGDDSAGSRNGSGTTATSSPTDTTTQQVTMAAACNGCSALGPHTYAGSGIGVWQGSNDGSDTATVPVSIAGLTGQDVTLVLTNTSSAAATMPPITLAVASLVEPSRTIQQAGQSAESARTDISDFNRSGWARLATAANAPRLSVQSAASVTPAALGSTRDWYYKDGSVRSATLQGQWTGSDGAVINLWVENSESGPGMVTPALVSTLGSTYARAGGIYDMLRTVGGPVWGPHNYNNLIAGSGQPIDLVVMNFDRNNAPYGLVGYFWAMNNFVNSSTTPLSNQSVSLYLDSETLYLGGSRGVQTILTTMAHESLHMQNFYRRSISMGPLYAFSTWLEEATAMMMEDFADFTIDPSYNAIRDVRLPDYIAYGGGSYDCGLTVWTPFSGSCESYSVSGSFGGFLNRQLGLAFYKNLLTSASSMDSLASLDAAIKSVQPDSGVVDQLTRWGATTGALMSAAQTPSGYGYPLRADSGFTLPAIDPATLAAQRTLASTVPAMLQAYASFPVVRKAVSGTYKEAVQVPAGSTLSIVVQ</sequence>
<feature type="region of interest" description="Disordered" evidence="1">
    <location>
        <begin position="11"/>
        <end position="35"/>
    </location>
</feature>
<dbReference type="EMBL" id="CP017755">
    <property type="protein sequence ID" value="AOZ10993.1"/>
    <property type="molecule type" value="Genomic_DNA"/>
</dbReference>
<keyword evidence="3" id="KW-1185">Reference proteome</keyword>